<keyword evidence="1" id="KW-0175">Coiled coil</keyword>
<evidence type="ECO:0000313" key="2">
    <source>
        <dbReference type="EMBL" id="KJH69778.1"/>
    </source>
</evidence>
<organism evidence="2 3">
    <name type="scientific">Aliterella atlantica CENA595</name>
    <dbReference type="NCBI Taxonomy" id="1618023"/>
    <lineage>
        <taxon>Bacteria</taxon>
        <taxon>Bacillati</taxon>
        <taxon>Cyanobacteriota</taxon>
        <taxon>Cyanophyceae</taxon>
        <taxon>Chroococcidiopsidales</taxon>
        <taxon>Aliterellaceae</taxon>
        <taxon>Aliterella</taxon>
    </lineage>
</organism>
<feature type="coiled-coil region" evidence="1">
    <location>
        <begin position="5"/>
        <end position="32"/>
    </location>
</feature>
<comment type="caution">
    <text evidence="2">The sequence shown here is derived from an EMBL/GenBank/DDBJ whole genome shotgun (WGS) entry which is preliminary data.</text>
</comment>
<dbReference type="RefSeq" id="WP_045056828.1">
    <property type="nucleotide sequence ID" value="NZ_CAWMDP010000031.1"/>
</dbReference>
<protein>
    <submittedName>
        <fullName evidence="2">Uncharacterized protein</fullName>
    </submittedName>
</protein>
<sequence length="92" mass="10523">MSDCTQACKKRIAQLEAELRAMRRQHEAQRQRITYKFGREFLALIDGDPGTKVTITDIVQKLVFEDEEGNTISETDASLVGKLIQVRFKSLH</sequence>
<dbReference type="AlphaFoldDB" id="A0A0D8ZLT4"/>
<name>A0A0D8ZLT4_9CYAN</name>
<reference evidence="2 3" key="1">
    <citation type="submission" date="2015-02" db="EMBL/GenBank/DDBJ databases">
        <title>Draft genome of a novel marine cyanobacterium (Chroococcales) isolated from South Atlantic Ocean.</title>
        <authorList>
            <person name="Rigonato J."/>
            <person name="Alvarenga D.O."/>
            <person name="Branco L.H."/>
            <person name="Varani A.M."/>
            <person name="Brandini F.P."/>
            <person name="Fiore M.F."/>
        </authorList>
    </citation>
    <scope>NUCLEOTIDE SEQUENCE [LARGE SCALE GENOMIC DNA]</scope>
    <source>
        <strain evidence="2 3">CENA595</strain>
    </source>
</reference>
<dbReference type="OrthoDB" id="586580at2"/>
<evidence type="ECO:0000256" key="1">
    <source>
        <dbReference type="SAM" id="Coils"/>
    </source>
</evidence>
<evidence type="ECO:0000313" key="3">
    <source>
        <dbReference type="Proteomes" id="UP000032452"/>
    </source>
</evidence>
<dbReference type="EMBL" id="JYON01000034">
    <property type="protein sequence ID" value="KJH69778.1"/>
    <property type="molecule type" value="Genomic_DNA"/>
</dbReference>
<gene>
    <name evidence="2" type="ORF">UH38_21945</name>
</gene>
<dbReference type="Proteomes" id="UP000032452">
    <property type="component" value="Unassembled WGS sequence"/>
</dbReference>
<proteinExistence type="predicted"/>
<accession>A0A0D8ZLT4</accession>
<keyword evidence="3" id="KW-1185">Reference proteome</keyword>